<accession>A0A1H1UVY1</accession>
<dbReference type="STRING" id="546871.SAMN04488543_2341"/>
<name>A0A1H1UVY1_9ACTN</name>
<sequence length="378" mass="38932">MEGGPEQFDSGPSRVPGRLVGVVVLAVLVVVALVVLDQRRLDRSLPPPPPPTGPATPRGRAAPAVSTTPRPSLAASVTTARGSGPLAAGVPAGRLYARGRDVLYAIDAATGTVVRTRGVELGSTGPVSLVATRRGVLLRPFDTVPGLRVDDGRAPVPLAGALASADEVLPGPDGRLWALDVDGPESRARLVDDRGRPAGPRTRTSGSFLGDGAGGLLLQDVGGVWQVHPGPVRRLTTGAVTAAGPTTLLLHECDARHRCADVLVDRGSGRREPVGSERRGDPPSGTTAPGGAHAALTVSGTDGATRTVVRRLPDGEVVQTLTAPTDRFGLPGSAVWMSSRWLAVTAGARLSLYDTVRDVAVVPDVDLDAVDQLAWRPS</sequence>
<feature type="transmembrane region" description="Helical" evidence="2">
    <location>
        <begin position="15"/>
        <end position="36"/>
    </location>
</feature>
<dbReference type="AlphaFoldDB" id="A0A1H1UVY1"/>
<feature type="compositionally biased region" description="Basic and acidic residues" evidence="1">
    <location>
        <begin position="264"/>
        <end position="281"/>
    </location>
</feature>
<evidence type="ECO:0000256" key="1">
    <source>
        <dbReference type="SAM" id="MobiDB-lite"/>
    </source>
</evidence>
<feature type="compositionally biased region" description="Polar residues" evidence="1">
    <location>
        <begin position="65"/>
        <end position="81"/>
    </location>
</feature>
<keyword evidence="2" id="KW-0812">Transmembrane</keyword>
<proteinExistence type="predicted"/>
<protein>
    <submittedName>
        <fullName evidence="3">Uncharacterized protein</fullName>
    </submittedName>
</protein>
<keyword evidence="2" id="KW-1133">Transmembrane helix</keyword>
<evidence type="ECO:0000313" key="4">
    <source>
        <dbReference type="Proteomes" id="UP000199092"/>
    </source>
</evidence>
<feature type="region of interest" description="Disordered" evidence="1">
    <location>
        <begin position="189"/>
        <end position="208"/>
    </location>
</feature>
<feature type="region of interest" description="Disordered" evidence="1">
    <location>
        <begin position="264"/>
        <end position="297"/>
    </location>
</feature>
<evidence type="ECO:0000313" key="3">
    <source>
        <dbReference type="EMBL" id="SDS76667.1"/>
    </source>
</evidence>
<feature type="region of interest" description="Disordered" evidence="1">
    <location>
        <begin position="41"/>
        <end position="81"/>
    </location>
</feature>
<dbReference type="OrthoDB" id="3350752at2"/>
<gene>
    <name evidence="3" type="ORF">SAMN04488543_2341</name>
</gene>
<reference evidence="3 4" key="1">
    <citation type="submission" date="2016-10" db="EMBL/GenBank/DDBJ databases">
        <authorList>
            <person name="de Groot N.N."/>
        </authorList>
    </citation>
    <scope>NUCLEOTIDE SEQUENCE [LARGE SCALE GENOMIC DNA]</scope>
    <source>
        <strain evidence="3 4">DSM 21741</strain>
    </source>
</reference>
<dbReference type="Proteomes" id="UP000199092">
    <property type="component" value="Chromosome I"/>
</dbReference>
<organism evidence="3 4">
    <name type="scientific">Friedmanniella luteola</name>
    <dbReference type="NCBI Taxonomy" id="546871"/>
    <lineage>
        <taxon>Bacteria</taxon>
        <taxon>Bacillati</taxon>
        <taxon>Actinomycetota</taxon>
        <taxon>Actinomycetes</taxon>
        <taxon>Propionibacteriales</taxon>
        <taxon>Nocardioidaceae</taxon>
        <taxon>Friedmanniella</taxon>
    </lineage>
</organism>
<dbReference type="RefSeq" id="WP_091413051.1">
    <property type="nucleotide sequence ID" value="NZ_LT629749.1"/>
</dbReference>
<keyword evidence="2" id="KW-0472">Membrane</keyword>
<feature type="compositionally biased region" description="Pro residues" evidence="1">
    <location>
        <begin position="45"/>
        <end position="54"/>
    </location>
</feature>
<keyword evidence="4" id="KW-1185">Reference proteome</keyword>
<feature type="compositionally biased region" description="Low complexity" evidence="1">
    <location>
        <begin position="55"/>
        <end position="64"/>
    </location>
</feature>
<dbReference type="EMBL" id="LT629749">
    <property type="protein sequence ID" value="SDS76667.1"/>
    <property type="molecule type" value="Genomic_DNA"/>
</dbReference>
<evidence type="ECO:0000256" key="2">
    <source>
        <dbReference type="SAM" id="Phobius"/>
    </source>
</evidence>